<accession>A0A6V8PVK1</accession>
<dbReference type="GO" id="GO:0008641">
    <property type="term" value="F:ubiquitin-like modifier activating enzyme activity"/>
    <property type="evidence" value="ECO:0007669"/>
    <property type="project" value="InterPro"/>
</dbReference>
<comment type="caution">
    <text evidence="1">The sequence shown here is derived from an EMBL/GenBank/DDBJ whole genome shotgun (WGS) entry which is preliminary data.</text>
</comment>
<proteinExistence type="predicted"/>
<dbReference type="Proteomes" id="UP000576480">
    <property type="component" value="Unassembled WGS sequence"/>
</dbReference>
<dbReference type="Gene3D" id="3.40.50.720">
    <property type="entry name" value="NAD(P)-binding Rossmann-like Domain"/>
    <property type="match status" value="1"/>
</dbReference>
<name>A0A6V8PVK1_9ACTN</name>
<protein>
    <submittedName>
        <fullName evidence="1">Molybdopterin-synthase adenylyltransferase</fullName>
    </submittedName>
</protein>
<keyword evidence="1" id="KW-0548">Nucleotidyltransferase</keyword>
<dbReference type="InterPro" id="IPR035985">
    <property type="entry name" value="Ubiquitin-activating_enz"/>
</dbReference>
<dbReference type="AlphaFoldDB" id="A0A6V8PVK1"/>
<dbReference type="EMBL" id="BLSB01000554">
    <property type="protein sequence ID" value="GFP36297.1"/>
    <property type="molecule type" value="Genomic_DNA"/>
</dbReference>
<keyword evidence="1" id="KW-0808">Transferase</keyword>
<dbReference type="GO" id="GO:0016779">
    <property type="term" value="F:nucleotidyltransferase activity"/>
    <property type="evidence" value="ECO:0007669"/>
    <property type="project" value="UniProtKB-KW"/>
</dbReference>
<organism evidence="1 2">
    <name type="scientific">Candidatus Hakubella thermalkaliphila</name>
    <dbReference type="NCBI Taxonomy" id="2754717"/>
    <lineage>
        <taxon>Bacteria</taxon>
        <taxon>Bacillati</taxon>
        <taxon>Actinomycetota</taxon>
        <taxon>Actinomycetota incertae sedis</taxon>
        <taxon>Candidatus Hakubellales</taxon>
        <taxon>Candidatus Hakubellaceae</taxon>
        <taxon>Candidatus Hakubella</taxon>
    </lineage>
</organism>
<gene>
    <name evidence="1" type="ORF">HKBW3S43_02086</name>
</gene>
<evidence type="ECO:0000313" key="1">
    <source>
        <dbReference type="EMBL" id="GFP36297.1"/>
    </source>
</evidence>
<sequence>MADFTEDQIIRYSRHIVLPQVGGKGQKKIRESKVLLIGA</sequence>
<feature type="non-terminal residue" evidence="1">
    <location>
        <position position="39"/>
    </location>
</feature>
<reference evidence="1 2" key="1">
    <citation type="journal article" date="2020" name="Front. Microbiol.">
        <title>Single-cell genomics of novel Actinobacteria with the Wood-Ljungdahl pathway discovered in a serpentinizing system.</title>
        <authorList>
            <person name="Merino N."/>
            <person name="Kawai M."/>
            <person name="Boyd E.S."/>
            <person name="Colman D.R."/>
            <person name="McGlynn S.E."/>
            <person name="Nealson K.H."/>
            <person name="Kurokawa K."/>
            <person name="Hongoh Y."/>
        </authorList>
    </citation>
    <scope>NUCLEOTIDE SEQUENCE [LARGE SCALE GENOMIC DNA]</scope>
    <source>
        <strain evidence="1 2">S43</strain>
    </source>
</reference>
<dbReference type="SUPFAM" id="SSF69572">
    <property type="entry name" value="Activating enzymes of the ubiquitin-like proteins"/>
    <property type="match status" value="1"/>
</dbReference>
<evidence type="ECO:0000313" key="2">
    <source>
        <dbReference type="Proteomes" id="UP000576480"/>
    </source>
</evidence>